<sequence>MQQEQVTLLCRMTGEHAAPELMTFVGCSNRSKFREQVLAPLLALGAVEMTIPEKPNSSKQRYRLTAVGQALQAEQRATDD</sequence>
<proteinExistence type="predicted"/>
<dbReference type="InterPro" id="IPR049514">
    <property type="entry name" value="Fic-like_C"/>
</dbReference>
<evidence type="ECO:0000313" key="2">
    <source>
        <dbReference type="EMBL" id="SYX88451.1"/>
    </source>
</evidence>
<reference evidence="3" key="1">
    <citation type="submission" date="2018-08" db="EMBL/GenBank/DDBJ databases">
        <authorList>
            <person name="Blom J."/>
        </authorList>
    </citation>
    <scope>NUCLEOTIDE SEQUENCE [LARGE SCALE GENOMIC DNA]</scope>
    <source>
        <strain evidence="3">CCOS 865</strain>
    </source>
</reference>
<feature type="domain" description="Filamentation induced by cAMP protein Fic-like C-terminal" evidence="1">
    <location>
        <begin position="4"/>
        <end position="65"/>
    </location>
</feature>
<dbReference type="AlphaFoldDB" id="A0A383RPR2"/>
<evidence type="ECO:0000259" key="1">
    <source>
        <dbReference type="Pfam" id="PF21247"/>
    </source>
</evidence>
<gene>
    <name evidence="2" type="ORF">CCOS865_00680</name>
</gene>
<dbReference type="Pfam" id="PF21247">
    <property type="entry name" value="Fic-like_C"/>
    <property type="match status" value="1"/>
</dbReference>
<dbReference type="EMBL" id="UNOZ01000003">
    <property type="protein sequence ID" value="SYX88451.1"/>
    <property type="molecule type" value="Genomic_DNA"/>
</dbReference>
<keyword evidence="3" id="KW-1185">Reference proteome</keyword>
<evidence type="ECO:0000313" key="3">
    <source>
        <dbReference type="Proteomes" id="UP000263595"/>
    </source>
</evidence>
<organism evidence="2 3">
    <name type="scientific">Pseudomonas reidholzensis</name>
    <dbReference type="NCBI Taxonomy" id="1785162"/>
    <lineage>
        <taxon>Bacteria</taxon>
        <taxon>Pseudomonadati</taxon>
        <taxon>Pseudomonadota</taxon>
        <taxon>Gammaproteobacteria</taxon>
        <taxon>Pseudomonadales</taxon>
        <taxon>Pseudomonadaceae</taxon>
        <taxon>Pseudomonas</taxon>
    </lineage>
</organism>
<name>A0A383RPR2_9PSED</name>
<accession>A0A383RPR2</accession>
<protein>
    <submittedName>
        <fullName evidence="2">Transcriptional regulator</fullName>
    </submittedName>
</protein>
<dbReference type="Proteomes" id="UP000263595">
    <property type="component" value="Unassembled WGS sequence"/>
</dbReference>